<comment type="caution">
    <text evidence="3">The sequence shown here is derived from an EMBL/GenBank/DDBJ whole genome shotgun (WGS) entry which is preliminary data.</text>
</comment>
<evidence type="ECO:0000256" key="1">
    <source>
        <dbReference type="SAM" id="MobiDB-lite"/>
    </source>
</evidence>
<keyword evidence="4" id="KW-1185">Reference proteome</keyword>
<reference evidence="3" key="2">
    <citation type="submission" date="2023-05" db="EMBL/GenBank/DDBJ databases">
        <authorList>
            <consortium name="Lawrence Berkeley National Laboratory"/>
            <person name="Steindorff A."/>
            <person name="Hensen N."/>
            <person name="Bonometti L."/>
            <person name="Westerberg I."/>
            <person name="Brannstrom I.O."/>
            <person name="Guillou S."/>
            <person name="Cros-Aarteil S."/>
            <person name="Calhoun S."/>
            <person name="Haridas S."/>
            <person name="Kuo A."/>
            <person name="Mondo S."/>
            <person name="Pangilinan J."/>
            <person name="Riley R."/>
            <person name="Labutti K."/>
            <person name="Andreopoulos B."/>
            <person name="Lipzen A."/>
            <person name="Chen C."/>
            <person name="Yanf M."/>
            <person name="Daum C."/>
            <person name="Ng V."/>
            <person name="Clum A."/>
            <person name="Ohm R."/>
            <person name="Martin F."/>
            <person name="Silar P."/>
            <person name="Natvig D."/>
            <person name="Lalanne C."/>
            <person name="Gautier V."/>
            <person name="Ament-Velasquez S.L."/>
            <person name="Kruys A."/>
            <person name="Hutchinson M.I."/>
            <person name="Powell A.J."/>
            <person name="Barry K."/>
            <person name="Miller A.N."/>
            <person name="Grigoriev I.V."/>
            <person name="Debuchy R."/>
            <person name="Gladieux P."/>
            <person name="Thoren M.H."/>
            <person name="Johannesson H."/>
        </authorList>
    </citation>
    <scope>NUCLEOTIDE SEQUENCE</scope>
    <source>
        <strain evidence="3">CBS 359.72</strain>
    </source>
</reference>
<keyword evidence="2" id="KW-0472">Membrane</keyword>
<organism evidence="3 4">
    <name type="scientific">Corynascus novoguineensis</name>
    <dbReference type="NCBI Taxonomy" id="1126955"/>
    <lineage>
        <taxon>Eukaryota</taxon>
        <taxon>Fungi</taxon>
        <taxon>Dikarya</taxon>
        <taxon>Ascomycota</taxon>
        <taxon>Pezizomycotina</taxon>
        <taxon>Sordariomycetes</taxon>
        <taxon>Sordariomycetidae</taxon>
        <taxon>Sordariales</taxon>
        <taxon>Chaetomiaceae</taxon>
        <taxon>Corynascus</taxon>
    </lineage>
</organism>
<gene>
    <name evidence="3" type="ORF">C7999DRAFT_34831</name>
</gene>
<dbReference type="Proteomes" id="UP001303647">
    <property type="component" value="Unassembled WGS sequence"/>
</dbReference>
<evidence type="ECO:0000313" key="3">
    <source>
        <dbReference type="EMBL" id="KAK4244848.1"/>
    </source>
</evidence>
<feature type="compositionally biased region" description="Low complexity" evidence="1">
    <location>
        <begin position="127"/>
        <end position="149"/>
    </location>
</feature>
<protein>
    <recommendedName>
        <fullName evidence="5">Apple domain-containing protein</fullName>
    </recommendedName>
</protein>
<sequence>MSRENNVPKAVRIDAGYKEVMHHHQAQPEPAVYYPPHGHHGGPNHGMEGTGSHAGMYSMQLSGEGNIERKPPTLQGQRSRATIYGLTQRNFVILCIVALVVLGAAIGGGVGGGLAARQSNGSNALQSTSSAPSSAVPSPTSFTSTSLTPSASACPPVQLRNVNVQPDCPEIDGTRERFGGRYTFQYRCGMDIAGAQYDLIFLASYALEDCVLACVSYNNQRRRNECIGVQFNADMKACALKNETIDAPSAAEPANRRVLAMLEL</sequence>
<reference evidence="3" key="1">
    <citation type="journal article" date="2023" name="Mol. Phylogenet. Evol.">
        <title>Genome-scale phylogeny and comparative genomics of the fungal order Sordariales.</title>
        <authorList>
            <person name="Hensen N."/>
            <person name="Bonometti L."/>
            <person name="Westerberg I."/>
            <person name="Brannstrom I.O."/>
            <person name="Guillou S."/>
            <person name="Cros-Aarteil S."/>
            <person name="Calhoun S."/>
            <person name="Haridas S."/>
            <person name="Kuo A."/>
            <person name="Mondo S."/>
            <person name="Pangilinan J."/>
            <person name="Riley R."/>
            <person name="LaButti K."/>
            <person name="Andreopoulos B."/>
            <person name="Lipzen A."/>
            <person name="Chen C."/>
            <person name="Yan M."/>
            <person name="Daum C."/>
            <person name="Ng V."/>
            <person name="Clum A."/>
            <person name="Steindorff A."/>
            <person name="Ohm R.A."/>
            <person name="Martin F."/>
            <person name="Silar P."/>
            <person name="Natvig D.O."/>
            <person name="Lalanne C."/>
            <person name="Gautier V."/>
            <person name="Ament-Velasquez S.L."/>
            <person name="Kruys A."/>
            <person name="Hutchinson M.I."/>
            <person name="Powell A.J."/>
            <person name="Barry K."/>
            <person name="Miller A.N."/>
            <person name="Grigoriev I.V."/>
            <person name="Debuchy R."/>
            <person name="Gladieux P."/>
            <person name="Hiltunen Thoren M."/>
            <person name="Johannesson H."/>
        </authorList>
    </citation>
    <scope>NUCLEOTIDE SEQUENCE</scope>
    <source>
        <strain evidence="3">CBS 359.72</strain>
    </source>
</reference>
<keyword evidence="2" id="KW-1133">Transmembrane helix</keyword>
<proteinExistence type="predicted"/>
<dbReference type="EMBL" id="MU857722">
    <property type="protein sequence ID" value="KAK4244848.1"/>
    <property type="molecule type" value="Genomic_DNA"/>
</dbReference>
<evidence type="ECO:0008006" key="5">
    <source>
        <dbReference type="Google" id="ProtNLM"/>
    </source>
</evidence>
<evidence type="ECO:0000313" key="4">
    <source>
        <dbReference type="Proteomes" id="UP001303647"/>
    </source>
</evidence>
<dbReference type="AlphaFoldDB" id="A0AAN7HKE8"/>
<evidence type="ECO:0000256" key="2">
    <source>
        <dbReference type="SAM" id="Phobius"/>
    </source>
</evidence>
<keyword evidence="2" id="KW-0812">Transmembrane</keyword>
<feature type="transmembrane region" description="Helical" evidence="2">
    <location>
        <begin position="91"/>
        <end position="116"/>
    </location>
</feature>
<feature type="region of interest" description="Disordered" evidence="1">
    <location>
        <begin position="118"/>
        <end position="149"/>
    </location>
</feature>
<accession>A0AAN7HKE8</accession>
<name>A0AAN7HKE8_9PEZI</name>